<feature type="region of interest" description="Disordered" evidence="1">
    <location>
        <begin position="64"/>
        <end position="220"/>
    </location>
</feature>
<comment type="caution">
    <text evidence="3">The sequence shown here is derived from an EMBL/GenBank/DDBJ whole genome shotgun (WGS) entry which is preliminary data.</text>
</comment>
<evidence type="ECO:0000313" key="3">
    <source>
        <dbReference type="EMBL" id="KAG5172023.1"/>
    </source>
</evidence>
<feature type="compositionally biased region" description="Polar residues" evidence="1">
    <location>
        <begin position="176"/>
        <end position="192"/>
    </location>
</feature>
<gene>
    <name evidence="3" type="ORF">JR316_004112</name>
</gene>
<name>A0A8H8CNQ0_PSICU</name>
<feature type="compositionally biased region" description="Basic and acidic residues" evidence="1">
    <location>
        <begin position="235"/>
        <end position="247"/>
    </location>
</feature>
<feature type="transmembrane region" description="Helical" evidence="2">
    <location>
        <begin position="12"/>
        <end position="33"/>
    </location>
</feature>
<dbReference type="AlphaFoldDB" id="A0A8H8CNQ0"/>
<organism evidence="3">
    <name type="scientific">Psilocybe cubensis</name>
    <name type="common">Psychedelic mushroom</name>
    <name type="synonym">Stropharia cubensis</name>
    <dbReference type="NCBI Taxonomy" id="181762"/>
    <lineage>
        <taxon>Eukaryota</taxon>
        <taxon>Fungi</taxon>
        <taxon>Dikarya</taxon>
        <taxon>Basidiomycota</taxon>
        <taxon>Agaricomycotina</taxon>
        <taxon>Agaricomycetes</taxon>
        <taxon>Agaricomycetidae</taxon>
        <taxon>Agaricales</taxon>
        <taxon>Agaricineae</taxon>
        <taxon>Strophariaceae</taxon>
        <taxon>Psilocybe</taxon>
    </lineage>
</organism>
<feature type="compositionally biased region" description="Polar residues" evidence="1">
    <location>
        <begin position="199"/>
        <end position="215"/>
    </location>
</feature>
<evidence type="ECO:0000256" key="2">
    <source>
        <dbReference type="SAM" id="Phobius"/>
    </source>
</evidence>
<feature type="compositionally biased region" description="Pro residues" evidence="1">
    <location>
        <begin position="126"/>
        <end position="154"/>
    </location>
</feature>
<accession>A0A8H8CNQ0</accession>
<feature type="compositionally biased region" description="Polar residues" evidence="1">
    <location>
        <begin position="77"/>
        <end position="89"/>
    </location>
</feature>
<evidence type="ECO:0000256" key="1">
    <source>
        <dbReference type="SAM" id="MobiDB-lite"/>
    </source>
</evidence>
<protein>
    <submittedName>
        <fullName evidence="3">Uncharacterized protein</fullName>
    </submittedName>
</protein>
<dbReference type="EMBL" id="JAFIQS010000003">
    <property type="protein sequence ID" value="KAG5172023.1"/>
    <property type="molecule type" value="Genomic_DNA"/>
</dbReference>
<proteinExistence type="predicted"/>
<keyword evidence="2" id="KW-0472">Membrane</keyword>
<reference evidence="3" key="1">
    <citation type="submission" date="2021-02" db="EMBL/GenBank/DDBJ databases">
        <title>Psilocybe cubensis genome.</title>
        <authorList>
            <person name="Mckernan K.J."/>
            <person name="Crawford S."/>
            <person name="Trippe A."/>
            <person name="Kane L.T."/>
            <person name="Mclaughlin S."/>
        </authorList>
    </citation>
    <scope>NUCLEOTIDE SEQUENCE [LARGE SCALE GENOMIC DNA]</scope>
    <source>
        <strain evidence="3">MGC-MH-2018</strain>
    </source>
</reference>
<keyword evidence="2" id="KW-1133">Transmembrane helix</keyword>
<keyword evidence="2" id="KW-0812">Transmembrane</keyword>
<sequence length="294" mass="31626">MSESSRSPTSIYVGAIIAVVALSTVGIILRVMAVRRMRMAALQPQNALASPLVYPQSSQGPSTLGRFSYYNPPTQPPRSYTGNSTQGWNNFPEPAPPYQPPSSPPLSPRINSSGSYPRTSTVFSPPEGPPPSQPSVPIIPPSFPVPNTSPPRTPQVPRAPQTPRTPQTPREPQAPSTHSYPQASSHPPSQEPTVPDPPQESSVPLTPADTGTSVHAMSLMDRMREVQSLMLQIHNLEKEPANSDNRAKIQALQSRVTELSDVSEAPPVPTSTTHVASDNPPRQPPPYALDGRDD</sequence>
<feature type="region of interest" description="Disordered" evidence="1">
    <location>
        <begin position="235"/>
        <end position="294"/>
    </location>
</feature>
<feature type="compositionally biased region" description="Pro residues" evidence="1">
    <location>
        <begin position="93"/>
        <end position="107"/>
    </location>
</feature>
<dbReference type="OrthoDB" id="3070092at2759"/>
<feature type="compositionally biased region" description="Low complexity" evidence="1">
    <location>
        <begin position="155"/>
        <end position="175"/>
    </location>
</feature>